<dbReference type="AlphaFoldDB" id="A0AAU9D989"/>
<dbReference type="SUPFAM" id="SSF75217">
    <property type="entry name" value="alpha/beta knot"/>
    <property type="match status" value="1"/>
</dbReference>
<dbReference type="GO" id="GO:0008173">
    <property type="term" value="F:RNA methyltransferase activity"/>
    <property type="evidence" value="ECO:0007669"/>
    <property type="project" value="InterPro"/>
</dbReference>
<dbReference type="EMBL" id="AP026801">
    <property type="protein sequence ID" value="BDR56235.1"/>
    <property type="molecule type" value="Genomic_DNA"/>
</dbReference>
<dbReference type="PANTHER" id="PTHR43191">
    <property type="entry name" value="RRNA METHYLTRANSFERASE 3"/>
    <property type="match status" value="1"/>
</dbReference>
<feature type="domain" description="MRM3-like substrate binding" evidence="5">
    <location>
        <begin position="8"/>
        <end position="88"/>
    </location>
</feature>
<name>A0AAU9D989_9LACO</name>
<comment type="similarity">
    <text evidence="1">Belongs to the class IV-like SAM-binding methyltransferase superfamily. RNA methyltransferase TrmH family.</text>
</comment>
<keyword evidence="2 6" id="KW-0489">Methyltransferase</keyword>
<dbReference type="PANTHER" id="PTHR43191:SF2">
    <property type="entry name" value="RRNA METHYLTRANSFERASE 3, MITOCHONDRIAL"/>
    <property type="match status" value="1"/>
</dbReference>
<organism evidence="6 7">
    <name type="scientific">Xylocopilactobacillus apis</name>
    <dbReference type="NCBI Taxonomy" id="2932183"/>
    <lineage>
        <taxon>Bacteria</taxon>
        <taxon>Bacillati</taxon>
        <taxon>Bacillota</taxon>
        <taxon>Bacilli</taxon>
        <taxon>Lactobacillales</taxon>
        <taxon>Lactobacillaceae</taxon>
        <taxon>Xylocopilactobacillus</taxon>
    </lineage>
</organism>
<dbReference type="Gene3D" id="3.30.1330.30">
    <property type="match status" value="1"/>
</dbReference>
<evidence type="ECO:0000259" key="4">
    <source>
        <dbReference type="Pfam" id="PF00588"/>
    </source>
</evidence>
<sequence>MIIDSIQNKHIKFVKKISTAKYQKREHQYLIEGRNLVDEAIHYSKPVEILAVEHYSEYLNDLNCDFTLISDQVAKYLSSTITSEGIFAVMKIDNQEPQKGNWLIFDDLQDPGNAGTILRTADFFDYQGVFFSNKSVSPYSPKLLRAAQGSNFHLQVLEGEIETFIQLIREWNEKVLGTTLHTHAKDVNELKLEEPFALVLGNEGHGVSKAIDSIIDENVLIPTSGHAESLNVSVAAGILMYALSINTN</sequence>
<dbReference type="GO" id="GO:0003723">
    <property type="term" value="F:RNA binding"/>
    <property type="evidence" value="ECO:0007669"/>
    <property type="project" value="InterPro"/>
</dbReference>
<dbReference type="KEGG" id="xak:KIMC2_07970"/>
<reference evidence="6 7" key="1">
    <citation type="journal article" date="2023" name="Microbiol. Spectr.">
        <title>Symbiosis of Carpenter Bees with Uncharacterized Lactic Acid Bacteria Showing NAD Auxotrophy.</title>
        <authorList>
            <person name="Kawasaki S."/>
            <person name="Ozawa K."/>
            <person name="Mori T."/>
            <person name="Yamamoto A."/>
            <person name="Ito M."/>
            <person name="Ohkuma M."/>
            <person name="Sakamoto M."/>
            <person name="Matsutani M."/>
        </authorList>
    </citation>
    <scope>NUCLEOTIDE SEQUENCE [LARGE SCALE GENOMIC DNA]</scope>
    <source>
        <strain evidence="6 7">KimC2</strain>
    </source>
</reference>
<evidence type="ECO:0000256" key="3">
    <source>
        <dbReference type="ARBA" id="ARBA00022679"/>
    </source>
</evidence>
<dbReference type="GO" id="GO:0006396">
    <property type="term" value="P:RNA processing"/>
    <property type="evidence" value="ECO:0007669"/>
    <property type="project" value="InterPro"/>
</dbReference>
<dbReference type="InterPro" id="IPR053888">
    <property type="entry name" value="MRM3-like_sub_bind"/>
</dbReference>
<evidence type="ECO:0000313" key="7">
    <source>
        <dbReference type="Proteomes" id="UP001321804"/>
    </source>
</evidence>
<accession>A0AAU9D989</accession>
<dbReference type="CDD" id="cd18095">
    <property type="entry name" value="SpoU-like_rRNA-MTase"/>
    <property type="match status" value="1"/>
</dbReference>
<keyword evidence="3" id="KW-0808">Transferase</keyword>
<dbReference type="Pfam" id="PF00588">
    <property type="entry name" value="SpoU_methylase"/>
    <property type="match status" value="1"/>
</dbReference>
<dbReference type="InterPro" id="IPR029028">
    <property type="entry name" value="Alpha/beta_knot_MTases"/>
</dbReference>
<feature type="domain" description="tRNA/rRNA methyltransferase SpoU type" evidence="4">
    <location>
        <begin position="103"/>
        <end position="241"/>
    </location>
</feature>
<dbReference type="InterPro" id="IPR051259">
    <property type="entry name" value="rRNA_Methyltransferase"/>
</dbReference>
<dbReference type="Proteomes" id="UP001321804">
    <property type="component" value="Chromosome"/>
</dbReference>
<gene>
    <name evidence="6" type="primary">spoU</name>
    <name evidence="6" type="ORF">KIMC2_07970</name>
</gene>
<dbReference type="Pfam" id="PF22435">
    <property type="entry name" value="MRM3-like_sub_bind"/>
    <property type="match status" value="1"/>
</dbReference>
<dbReference type="InterPro" id="IPR001537">
    <property type="entry name" value="SpoU_MeTrfase"/>
</dbReference>
<evidence type="ECO:0000313" key="6">
    <source>
        <dbReference type="EMBL" id="BDR56235.1"/>
    </source>
</evidence>
<evidence type="ECO:0000256" key="2">
    <source>
        <dbReference type="ARBA" id="ARBA00022603"/>
    </source>
</evidence>
<dbReference type="SUPFAM" id="SSF55315">
    <property type="entry name" value="L30e-like"/>
    <property type="match status" value="1"/>
</dbReference>
<evidence type="ECO:0000259" key="5">
    <source>
        <dbReference type="Pfam" id="PF22435"/>
    </source>
</evidence>
<dbReference type="GO" id="GO:0032259">
    <property type="term" value="P:methylation"/>
    <property type="evidence" value="ECO:0007669"/>
    <property type="project" value="UniProtKB-KW"/>
</dbReference>
<evidence type="ECO:0000256" key="1">
    <source>
        <dbReference type="ARBA" id="ARBA00007228"/>
    </source>
</evidence>
<keyword evidence="7" id="KW-1185">Reference proteome</keyword>
<dbReference type="Gene3D" id="3.40.1280.10">
    <property type="match status" value="1"/>
</dbReference>
<dbReference type="RefSeq" id="WP_317698125.1">
    <property type="nucleotide sequence ID" value="NZ_AP026801.1"/>
</dbReference>
<dbReference type="InterPro" id="IPR029026">
    <property type="entry name" value="tRNA_m1G_MTases_N"/>
</dbReference>
<proteinExistence type="inferred from homology"/>
<dbReference type="InterPro" id="IPR029064">
    <property type="entry name" value="Ribosomal_eL30-like_sf"/>
</dbReference>
<protein>
    <submittedName>
        <fullName evidence="6">23S rRNA methyltransferase</fullName>
    </submittedName>
</protein>